<accession>A0A6G9Y828</accession>
<dbReference type="Proteomes" id="UP000503540">
    <property type="component" value="Chromosome"/>
</dbReference>
<evidence type="ECO:0000256" key="3">
    <source>
        <dbReference type="ARBA" id="ARBA00022989"/>
    </source>
</evidence>
<keyword evidence="8" id="KW-1185">Reference proteome</keyword>
<dbReference type="KEGG" id="nah:F5544_07330"/>
<evidence type="ECO:0000313" key="7">
    <source>
        <dbReference type="EMBL" id="QIS09372.1"/>
    </source>
</evidence>
<proteinExistence type="predicted"/>
<evidence type="ECO:0000256" key="2">
    <source>
        <dbReference type="ARBA" id="ARBA00022692"/>
    </source>
</evidence>
<dbReference type="Pfam" id="PF01061">
    <property type="entry name" value="ABC2_membrane"/>
    <property type="match status" value="1"/>
</dbReference>
<evidence type="ECO:0000256" key="4">
    <source>
        <dbReference type="ARBA" id="ARBA00023136"/>
    </source>
</evidence>
<feature type="transmembrane region" description="Helical" evidence="5">
    <location>
        <begin position="87"/>
        <end position="110"/>
    </location>
</feature>
<evidence type="ECO:0000259" key="6">
    <source>
        <dbReference type="Pfam" id="PF01061"/>
    </source>
</evidence>
<dbReference type="GO" id="GO:0140359">
    <property type="term" value="F:ABC-type transporter activity"/>
    <property type="evidence" value="ECO:0007669"/>
    <property type="project" value="InterPro"/>
</dbReference>
<feature type="transmembrane region" description="Helical" evidence="5">
    <location>
        <begin position="50"/>
        <end position="75"/>
    </location>
</feature>
<sequence length="204" mass="21437">MMCTCTFLVPGIVMMLVLYSGVWAGTGCIEDIDNGVMNQVLIAPISRGAVVAGQLGMQLVIGLIQSMMVLGIGYLGGARYSGGLRGIALALTASALLAAIFCAGSIALALTTRSQIALIGLSQTIVLPATFLSSAMMAPALVPGWVRSIAAYNPVSWAVDIGRSGLADSTDWDFVAWHLLFLAGFAALAFWWSVAAFRNYQRTL</sequence>
<name>A0A6G9Y828_9NOCA</name>
<dbReference type="PANTHER" id="PTHR43229">
    <property type="entry name" value="NODULATION PROTEIN J"/>
    <property type="match status" value="1"/>
</dbReference>
<organism evidence="7 8">
    <name type="scientific">Nocardia arthritidis</name>
    <dbReference type="NCBI Taxonomy" id="228602"/>
    <lineage>
        <taxon>Bacteria</taxon>
        <taxon>Bacillati</taxon>
        <taxon>Actinomycetota</taxon>
        <taxon>Actinomycetes</taxon>
        <taxon>Mycobacteriales</taxon>
        <taxon>Nocardiaceae</taxon>
        <taxon>Nocardia</taxon>
    </lineage>
</organism>
<reference evidence="7 8" key="1">
    <citation type="journal article" date="2019" name="ACS Chem. Biol.">
        <title>Identification and Mobilization of a Cryptic Antibiotic Biosynthesis Gene Locus from a Human-Pathogenic Nocardia Isolate.</title>
        <authorList>
            <person name="Herisse M."/>
            <person name="Ishida K."/>
            <person name="Porter J.L."/>
            <person name="Howden B."/>
            <person name="Hertweck C."/>
            <person name="Stinear T.P."/>
            <person name="Pidot S.J."/>
        </authorList>
    </citation>
    <scope>NUCLEOTIDE SEQUENCE [LARGE SCALE GENOMIC DNA]</scope>
    <source>
        <strain evidence="7 8">AUSMDU00012717</strain>
    </source>
</reference>
<comment type="subcellular location">
    <subcellularLocation>
        <location evidence="1">Membrane</location>
        <topology evidence="1">Multi-pass membrane protein</topology>
    </subcellularLocation>
</comment>
<evidence type="ECO:0000256" key="1">
    <source>
        <dbReference type="ARBA" id="ARBA00004141"/>
    </source>
</evidence>
<evidence type="ECO:0000313" key="8">
    <source>
        <dbReference type="Proteomes" id="UP000503540"/>
    </source>
</evidence>
<feature type="domain" description="ABC-2 type transporter transmembrane" evidence="6">
    <location>
        <begin position="9"/>
        <end position="165"/>
    </location>
</feature>
<keyword evidence="3 5" id="KW-1133">Transmembrane helix</keyword>
<keyword evidence="2 5" id="KW-0812">Transmembrane</keyword>
<keyword evidence="4 5" id="KW-0472">Membrane</keyword>
<protein>
    <submittedName>
        <fullName evidence="7">ABC transporter permease</fullName>
    </submittedName>
</protein>
<feature type="transmembrane region" description="Helical" evidence="5">
    <location>
        <begin position="174"/>
        <end position="197"/>
    </location>
</feature>
<dbReference type="PANTHER" id="PTHR43229:SF2">
    <property type="entry name" value="NODULATION PROTEIN J"/>
    <property type="match status" value="1"/>
</dbReference>
<dbReference type="EMBL" id="CP046172">
    <property type="protein sequence ID" value="QIS09372.1"/>
    <property type="molecule type" value="Genomic_DNA"/>
</dbReference>
<dbReference type="AlphaFoldDB" id="A0A6G9Y828"/>
<dbReference type="InterPro" id="IPR013525">
    <property type="entry name" value="ABC2_TM"/>
</dbReference>
<dbReference type="InterPro" id="IPR051784">
    <property type="entry name" value="Nod_factor_ABC_transporter"/>
</dbReference>
<feature type="transmembrane region" description="Helical" evidence="5">
    <location>
        <begin position="6"/>
        <end position="29"/>
    </location>
</feature>
<gene>
    <name evidence="7" type="ORF">F5544_07330</name>
</gene>
<evidence type="ECO:0000256" key="5">
    <source>
        <dbReference type="SAM" id="Phobius"/>
    </source>
</evidence>
<dbReference type="GO" id="GO:0016020">
    <property type="term" value="C:membrane"/>
    <property type="evidence" value="ECO:0007669"/>
    <property type="project" value="UniProtKB-SubCell"/>
</dbReference>
<feature type="transmembrane region" description="Helical" evidence="5">
    <location>
        <begin position="117"/>
        <end position="138"/>
    </location>
</feature>